<dbReference type="RefSeq" id="WP_003650091.1">
    <property type="nucleotide sequence ID" value="NZ_CP040502.1"/>
</dbReference>
<reference evidence="3 4" key="1">
    <citation type="submission" date="2010-06" db="EMBL/GenBank/DDBJ databases">
        <authorList>
            <person name="Muzny D."/>
            <person name="Qin X."/>
            <person name="Buhay C."/>
            <person name="Dugan-Rocha S."/>
            <person name="Ding Y."/>
            <person name="Chen G."/>
            <person name="Hawes A."/>
            <person name="Holder M."/>
            <person name="Jhangiani S."/>
            <person name="Johnson A."/>
            <person name="Khan Z."/>
            <person name="Li Z."/>
            <person name="Liu W."/>
            <person name="Liu X."/>
            <person name="Perez L."/>
            <person name="Shen H."/>
            <person name="Wang Q."/>
            <person name="Watt J."/>
            <person name="Xi L."/>
            <person name="Xin Y."/>
            <person name="Zhou J."/>
            <person name="Deng J."/>
            <person name="Jiang H."/>
            <person name="Liu Y."/>
            <person name="Qu J."/>
            <person name="Song X.-Z."/>
            <person name="Zhang L."/>
            <person name="Villasana D."/>
            <person name="Johnson A."/>
            <person name="Liu J."/>
            <person name="Liyanage D."/>
            <person name="Lorensuhewa L."/>
            <person name="Robinson T."/>
            <person name="Song A."/>
            <person name="Song B.-B."/>
            <person name="Dinh H."/>
            <person name="Thornton R."/>
            <person name="Coyle M."/>
            <person name="Francisco L."/>
            <person name="Jackson L."/>
            <person name="Javaid M."/>
            <person name="Korchina V."/>
            <person name="Kovar C."/>
            <person name="Mata R."/>
            <person name="Mathew T."/>
            <person name="Ngo R."/>
            <person name="Nguyen L."/>
            <person name="Nguyen N."/>
            <person name="Okwuonu G."/>
            <person name="Ongeri F."/>
            <person name="Pham C."/>
            <person name="Simmons D."/>
            <person name="Wilczek-Boney K."/>
            <person name="Hale W."/>
            <person name="Jakkamsetti A."/>
            <person name="Pham P."/>
            <person name="Ruth R."/>
            <person name="San Lucas F."/>
            <person name="Warren J."/>
            <person name="Zhang J."/>
            <person name="Zhao Z."/>
            <person name="Zhou C."/>
            <person name="Zhu D."/>
            <person name="Lee S."/>
            <person name="Bess C."/>
            <person name="Blankenburg K."/>
            <person name="Forbes L."/>
            <person name="Fu Q."/>
            <person name="Gubbala S."/>
            <person name="Hirani K."/>
            <person name="Jayaseelan J.C."/>
            <person name="Lara F."/>
            <person name="Munidasa M."/>
            <person name="Palculict T."/>
            <person name="Patil S."/>
            <person name="Pu L.-L."/>
            <person name="Saada N."/>
            <person name="Tang L."/>
            <person name="Weissenberger G."/>
            <person name="Zhu Y."/>
            <person name="Hemphill L."/>
            <person name="Shang Y."/>
            <person name="Youmans B."/>
            <person name="Ayvaz T."/>
            <person name="Ross M."/>
            <person name="Santibanez J."/>
            <person name="Aqrawi P."/>
            <person name="Gross S."/>
            <person name="Joshi V."/>
            <person name="Fowler G."/>
            <person name="Nazareth L."/>
            <person name="Reid J."/>
            <person name="Worley K."/>
            <person name="Petrosino J."/>
            <person name="Highlander S."/>
            <person name="Gibbs R."/>
        </authorList>
    </citation>
    <scope>NUCLEOTIDE SEQUENCE [LARGE SCALE GENOMIC DNA]</scope>
    <source>
        <strain evidence="3 4">JV-V03</strain>
    </source>
</reference>
<organism evidence="3 4">
    <name type="scientific">Lactobacillus paragasseri JV-V03</name>
    <dbReference type="NCBI Taxonomy" id="525326"/>
    <lineage>
        <taxon>Bacteria</taxon>
        <taxon>Bacillati</taxon>
        <taxon>Bacillota</taxon>
        <taxon>Bacilli</taxon>
        <taxon>Lactobacillales</taxon>
        <taxon>Lactobacillaceae</taxon>
        <taxon>Lactobacillus</taxon>
    </lineage>
</organism>
<dbReference type="Proteomes" id="UP000003672">
    <property type="component" value="Unassembled WGS sequence"/>
</dbReference>
<dbReference type="Gene3D" id="1.10.510.10">
    <property type="entry name" value="Transferase(Phosphotransferase) domain 1"/>
    <property type="match status" value="1"/>
</dbReference>
<gene>
    <name evidence="3" type="ORF">HMPREF0514_11957</name>
</gene>
<sequence length="341" mass="39158">MSKQDLQLLNIEVGTFKRADNQLTLDMERKLFRYDRISELNELKHDDPDFLQLTNLIEEDHHVVLTYLLPDKVKNLKALPKEDKARLNTTEDTKIVAYRYIPVFDISQTSGEPVLTARDFVKDHLTTNHENVTALYNEFKDYLNKNTDLKVSEKPLAGLDGAKGYFRKDTNEIVIGGDEPDSQLKLKTLYHEFAHSQLHGLNAEYNDRPRPYKETQAEAVAYVAMQNIGIDTGEYSLGYVATWAKDKEVIHNALSEIQSVSKKAIDITDELTQKLGLQEEQKESDNLKAETKQETTSENKQPTNNNNKSLSDRVQAQLNEFIKQNPDMKKPEQEQAQELKM</sequence>
<dbReference type="AlphaFoldDB" id="A0AA87A1K9"/>
<evidence type="ECO:0000313" key="4">
    <source>
        <dbReference type="Proteomes" id="UP000003672"/>
    </source>
</evidence>
<feature type="compositionally biased region" description="Basic and acidic residues" evidence="1">
    <location>
        <begin position="326"/>
        <end position="341"/>
    </location>
</feature>
<protein>
    <recommendedName>
        <fullName evidence="2">IrrE N-terminal-like domain-containing protein</fullName>
    </recommendedName>
</protein>
<dbReference type="InterPro" id="IPR010359">
    <property type="entry name" value="IrrE_HExxH"/>
</dbReference>
<dbReference type="Pfam" id="PF06114">
    <property type="entry name" value="Peptidase_M78"/>
    <property type="match status" value="1"/>
</dbReference>
<evidence type="ECO:0000256" key="1">
    <source>
        <dbReference type="SAM" id="MobiDB-lite"/>
    </source>
</evidence>
<evidence type="ECO:0000313" key="3">
    <source>
        <dbReference type="EMBL" id="EFJ68741.1"/>
    </source>
</evidence>
<dbReference type="EMBL" id="ACGO02000010">
    <property type="protein sequence ID" value="EFJ68741.1"/>
    <property type="molecule type" value="Genomic_DNA"/>
</dbReference>
<feature type="compositionally biased region" description="Basic and acidic residues" evidence="1">
    <location>
        <begin position="277"/>
        <end position="297"/>
    </location>
</feature>
<comment type="caution">
    <text evidence="3">The sequence shown here is derived from an EMBL/GenBank/DDBJ whole genome shotgun (WGS) entry which is preliminary data.</text>
</comment>
<name>A0AA87A1K9_9LACO</name>
<feature type="compositionally biased region" description="Polar residues" evidence="1">
    <location>
        <begin position="298"/>
        <end position="318"/>
    </location>
</feature>
<feature type="region of interest" description="Disordered" evidence="1">
    <location>
        <begin position="276"/>
        <end position="341"/>
    </location>
</feature>
<evidence type="ECO:0000259" key="2">
    <source>
        <dbReference type="Pfam" id="PF06114"/>
    </source>
</evidence>
<proteinExistence type="predicted"/>
<feature type="domain" description="IrrE N-terminal-like" evidence="2">
    <location>
        <begin position="147"/>
        <end position="222"/>
    </location>
</feature>
<accession>A0AA87A1K9</accession>